<keyword evidence="3" id="KW-1185">Reference proteome</keyword>
<dbReference type="PRINTS" id="PR00625">
    <property type="entry name" value="JDOMAIN"/>
</dbReference>
<dbReference type="PANTHER" id="PTHR44137">
    <property type="entry name" value="BNAC03G44070D PROTEIN"/>
    <property type="match status" value="1"/>
</dbReference>
<dbReference type="OrthoDB" id="10250354at2759"/>
<evidence type="ECO:0000259" key="1">
    <source>
        <dbReference type="PROSITE" id="PS50076"/>
    </source>
</evidence>
<dbReference type="PROSITE" id="PS50076">
    <property type="entry name" value="DNAJ_2"/>
    <property type="match status" value="1"/>
</dbReference>
<proteinExistence type="predicted"/>
<dbReference type="CDD" id="cd06257">
    <property type="entry name" value="DnaJ"/>
    <property type="match status" value="1"/>
</dbReference>
<evidence type="ECO:0000313" key="3">
    <source>
        <dbReference type="Proteomes" id="UP000631114"/>
    </source>
</evidence>
<organism evidence="2 3">
    <name type="scientific">Coptis chinensis</name>
    <dbReference type="NCBI Taxonomy" id="261450"/>
    <lineage>
        <taxon>Eukaryota</taxon>
        <taxon>Viridiplantae</taxon>
        <taxon>Streptophyta</taxon>
        <taxon>Embryophyta</taxon>
        <taxon>Tracheophyta</taxon>
        <taxon>Spermatophyta</taxon>
        <taxon>Magnoliopsida</taxon>
        <taxon>Ranunculales</taxon>
        <taxon>Ranunculaceae</taxon>
        <taxon>Coptidoideae</taxon>
        <taxon>Coptis</taxon>
    </lineage>
</organism>
<accession>A0A835HZ82</accession>
<name>A0A835HZ82_9MAGN</name>
<dbReference type="InterPro" id="IPR001623">
    <property type="entry name" value="DnaJ_domain"/>
</dbReference>
<dbReference type="EMBL" id="JADFTS010000005">
    <property type="protein sequence ID" value="KAF9607476.1"/>
    <property type="molecule type" value="Genomic_DNA"/>
</dbReference>
<feature type="domain" description="J" evidence="1">
    <location>
        <begin position="74"/>
        <end position="132"/>
    </location>
</feature>
<dbReference type="Proteomes" id="UP000631114">
    <property type="component" value="Unassembled WGS sequence"/>
</dbReference>
<gene>
    <name evidence="2" type="ORF">IFM89_036073</name>
</gene>
<dbReference type="PANTHER" id="PTHR44137:SF13">
    <property type="entry name" value="CHAPERONE DNAJ-DOMAIN SUPERFAMILY PROTEIN"/>
    <property type="match status" value="1"/>
</dbReference>
<dbReference type="Pfam" id="PF00226">
    <property type="entry name" value="DnaJ"/>
    <property type="match status" value="1"/>
</dbReference>
<dbReference type="AlphaFoldDB" id="A0A835HZ82"/>
<dbReference type="InterPro" id="IPR036869">
    <property type="entry name" value="J_dom_sf"/>
</dbReference>
<comment type="caution">
    <text evidence="2">The sequence shown here is derived from an EMBL/GenBank/DDBJ whole genome shotgun (WGS) entry which is preliminary data.</text>
</comment>
<evidence type="ECO:0000313" key="2">
    <source>
        <dbReference type="EMBL" id="KAF9607476.1"/>
    </source>
</evidence>
<dbReference type="Gene3D" id="1.10.287.110">
    <property type="entry name" value="DnaJ domain"/>
    <property type="match status" value="1"/>
</dbReference>
<protein>
    <recommendedName>
        <fullName evidence="1">J domain-containing protein</fullName>
    </recommendedName>
</protein>
<dbReference type="SMART" id="SM00271">
    <property type="entry name" value="DnaJ"/>
    <property type="match status" value="1"/>
</dbReference>
<dbReference type="SUPFAM" id="SSF46565">
    <property type="entry name" value="Chaperone J-domain"/>
    <property type="match status" value="1"/>
</dbReference>
<reference evidence="2 3" key="1">
    <citation type="submission" date="2020-10" db="EMBL/GenBank/DDBJ databases">
        <title>The Coptis chinensis genome and diversification of protoberbering-type alkaloids.</title>
        <authorList>
            <person name="Wang B."/>
            <person name="Shu S."/>
            <person name="Song C."/>
            <person name="Liu Y."/>
        </authorList>
    </citation>
    <scope>NUCLEOTIDE SEQUENCE [LARGE SCALE GENOMIC DNA]</scope>
    <source>
        <strain evidence="2">HL-2020</strain>
        <tissue evidence="2">Leaf</tissue>
    </source>
</reference>
<sequence length="141" mass="16166">MLFSTRDGDLGITEQSNLRDRTDGLERSTSKNKMVRVGEESDLYKSQLVAEICSISSNAHHCRVHSTIKTPFMDWYLLLRVDDNARSDVIRKQYRKLALQLHPDKNRHPKAEIAFKLVSEDCIHGSHFNKKNLIAGLCMPI</sequence>